<evidence type="ECO:0008006" key="4">
    <source>
        <dbReference type="Google" id="ProtNLM"/>
    </source>
</evidence>
<accession>A0A517Y8N6</accession>
<gene>
    <name evidence="2" type="ORF">ETAA8_16630</name>
</gene>
<dbReference type="GO" id="GO:0008237">
    <property type="term" value="F:metallopeptidase activity"/>
    <property type="evidence" value="ECO:0007669"/>
    <property type="project" value="InterPro"/>
</dbReference>
<dbReference type="SUPFAM" id="SSF55486">
    <property type="entry name" value="Metalloproteases ('zincins'), catalytic domain"/>
    <property type="match status" value="1"/>
</dbReference>
<organism evidence="2 3">
    <name type="scientific">Anatilimnocola aggregata</name>
    <dbReference type="NCBI Taxonomy" id="2528021"/>
    <lineage>
        <taxon>Bacteria</taxon>
        <taxon>Pseudomonadati</taxon>
        <taxon>Planctomycetota</taxon>
        <taxon>Planctomycetia</taxon>
        <taxon>Pirellulales</taxon>
        <taxon>Pirellulaceae</taxon>
        <taxon>Anatilimnocola</taxon>
    </lineage>
</organism>
<name>A0A517Y8N6_9BACT</name>
<proteinExistence type="predicted"/>
<dbReference type="Proteomes" id="UP000315017">
    <property type="component" value="Chromosome"/>
</dbReference>
<dbReference type="InterPro" id="IPR024079">
    <property type="entry name" value="MetalloPept_cat_dom_sf"/>
</dbReference>
<protein>
    <recommendedName>
        <fullName evidence="4">Metallopeptidase</fullName>
    </recommendedName>
</protein>
<feature type="signal peptide" evidence="1">
    <location>
        <begin position="1"/>
        <end position="17"/>
    </location>
</feature>
<evidence type="ECO:0000313" key="3">
    <source>
        <dbReference type="Proteomes" id="UP000315017"/>
    </source>
</evidence>
<keyword evidence="1" id="KW-0732">Signal</keyword>
<evidence type="ECO:0000313" key="2">
    <source>
        <dbReference type="EMBL" id="QDU26583.1"/>
    </source>
</evidence>
<dbReference type="EMBL" id="CP036274">
    <property type="protein sequence ID" value="QDU26583.1"/>
    <property type="molecule type" value="Genomic_DNA"/>
</dbReference>
<keyword evidence="3" id="KW-1185">Reference proteome</keyword>
<dbReference type="Gene3D" id="3.40.390.10">
    <property type="entry name" value="Collagenase (Catalytic Domain)"/>
    <property type="match status" value="1"/>
</dbReference>
<reference evidence="2 3" key="1">
    <citation type="submission" date="2019-02" db="EMBL/GenBank/DDBJ databases">
        <title>Deep-cultivation of Planctomycetes and their phenomic and genomic characterization uncovers novel biology.</title>
        <authorList>
            <person name="Wiegand S."/>
            <person name="Jogler M."/>
            <person name="Boedeker C."/>
            <person name="Pinto D."/>
            <person name="Vollmers J."/>
            <person name="Rivas-Marin E."/>
            <person name="Kohn T."/>
            <person name="Peeters S.H."/>
            <person name="Heuer A."/>
            <person name="Rast P."/>
            <person name="Oberbeckmann S."/>
            <person name="Bunk B."/>
            <person name="Jeske O."/>
            <person name="Meyerdierks A."/>
            <person name="Storesund J.E."/>
            <person name="Kallscheuer N."/>
            <person name="Luecker S."/>
            <person name="Lage O.M."/>
            <person name="Pohl T."/>
            <person name="Merkel B.J."/>
            <person name="Hornburger P."/>
            <person name="Mueller R.-W."/>
            <person name="Bruemmer F."/>
            <person name="Labrenz M."/>
            <person name="Spormann A.M."/>
            <person name="Op den Camp H."/>
            <person name="Overmann J."/>
            <person name="Amann R."/>
            <person name="Jetten M.S.M."/>
            <person name="Mascher T."/>
            <person name="Medema M.H."/>
            <person name="Devos D.P."/>
            <person name="Kaster A.-K."/>
            <person name="Ovreas L."/>
            <person name="Rohde M."/>
            <person name="Galperin M.Y."/>
            <person name="Jogler C."/>
        </authorList>
    </citation>
    <scope>NUCLEOTIDE SEQUENCE [LARGE SCALE GENOMIC DNA]</scope>
    <source>
        <strain evidence="2 3">ETA_A8</strain>
    </source>
</reference>
<dbReference type="AlphaFoldDB" id="A0A517Y8N6"/>
<dbReference type="KEGG" id="aagg:ETAA8_16630"/>
<evidence type="ECO:0000256" key="1">
    <source>
        <dbReference type="SAM" id="SignalP"/>
    </source>
</evidence>
<sequence length="240" mass="26773" precursor="true">MKYALIILALMSVSSLAAEKKTLPTAHTTRAIEGWTVRVDDRLLTGEHAAVGARALKLLEARLVAITVVVPEKALAKLRTITIQLDLDYGDLLAMQYHPDAGWLKEHGYSEQLARCVHIPEINDFLDPEGIHSQRWVVLHELAHGFHDQIIGFDEPRVASAWKKFRDCGKYKSVLTASGKMHEHYGVTDAKEFFAEMTECYFGSNDFYPFVAGELKQADPDIFALLADIWGPLPGMAPAK</sequence>
<feature type="chain" id="PRO_5022156424" description="Metallopeptidase" evidence="1">
    <location>
        <begin position="18"/>
        <end position="240"/>
    </location>
</feature>